<dbReference type="PROSITE" id="PS51272">
    <property type="entry name" value="SLH"/>
    <property type="match status" value="2"/>
</dbReference>
<dbReference type="Pfam" id="PF00144">
    <property type="entry name" value="Beta-lactamase"/>
    <property type="match status" value="1"/>
</dbReference>
<reference evidence="4 5" key="1">
    <citation type="submission" date="2014-06" db="EMBL/GenBank/DDBJ databases">
        <title>Draft genome sequence of Bacillus gaemokensis JCM 15801 (MCCC 1A00707).</title>
        <authorList>
            <person name="Lai Q."/>
            <person name="Liu Y."/>
            <person name="Shao Z."/>
        </authorList>
    </citation>
    <scope>NUCLEOTIDE SEQUENCE [LARGE SCALE GENOMIC DNA]</scope>
    <source>
        <strain evidence="4 5">JCM 15801</strain>
    </source>
</reference>
<sequence>MERIRKKITNHLRILMFVGMCFSILFFTTRIPQTEAAIPTMLSTKEVETFADKFMSKQMENKNFPGAAIIIVKDDKILFQKGYGFSDKEHKIPIDPKQTVFRLASISKVFTASAVMQLVEQGKVDLNRDITDYMGGLTYQNNFNEPVTMKHLLTHTTGFDYVDPRPDDINNHLNDYTRLKDYVKENMPTVVRKPGDTYTYDNFASMLQGYIVQNITNTSFYKYMASNLFYPLEMQSSSFVMTNFIKNKLATGYDSNGNVIPFYETKPSDMPQGSMFSTGSDVANFMIAQLNGGKFKNKQILKQETIQDMQKTKYAIHPKYPNMAYGFEFFSPQSHNGQYVFGKGGNIPGFSSLMWLIPEYKIGVFAITNQNASPLPFELFNEFMNHYFPDNTKPEYLNPSKEELRKFEGYYRDLRMKNVITKIEAADGKLLVSDKINGSQELKQLDPLLFEDAKGNYMAFKLNKDGTIKEMIYWNFASSALKLPEPKRFDDIDISHPYAKYIDPLQRNEILQNNSDGKFLPEVAITRGEFAYLLSKIAYFTPPSKKDPVFSDTTNHQYAPHIQKLYEFGILREKEGGKFSPDQAITRQEAAWIAWHYLKMFGTPSVDAVLKGETDEWAIESVKNIIGHRLVGPEVIYNEDGSADYLSKQSMKRQEAAALLFYLMEAR</sequence>
<feature type="transmembrane region" description="Helical" evidence="2">
    <location>
        <begin position="12"/>
        <end position="31"/>
    </location>
</feature>
<evidence type="ECO:0000256" key="1">
    <source>
        <dbReference type="ARBA" id="ARBA00022729"/>
    </source>
</evidence>
<protein>
    <submittedName>
        <fullName evidence="4">Penicillin-binding protein</fullName>
    </submittedName>
</protein>
<dbReference type="Proteomes" id="UP000027778">
    <property type="component" value="Unassembled WGS sequence"/>
</dbReference>
<evidence type="ECO:0000259" key="3">
    <source>
        <dbReference type="PROSITE" id="PS51272"/>
    </source>
</evidence>
<dbReference type="AlphaFoldDB" id="A0A073K842"/>
<dbReference type="RefSeq" id="WP_033675601.1">
    <property type="nucleotide sequence ID" value="NZ_JOTM01000016.1"/>
</dbReference>
<dbReference type="InterPro" id="IPR050491">
    <property type="entry name" value="AmpC-like"/>
</dbReference>
<keyword evidence="1" id="KW-0732">Signal</keyword>
<dbReference type="InterPro" id="IPR001466">
    <property type="entry name" value="Beta-lactam-related"/>
</dbReference>
<keyword evidence="5" id="KW-1185">Reference proteome</keyword>
<keyword evidence="2" id="KW-0472">Membrane</keyword>
<keyword evidence="2" id="KW-1133">Transmembrane helix</keyword>
<dbReference type="Gene3D" id="3.40.710.10">
    <property type="entry name" value="DD-peptidase/beta-lactamase superfamily"/>
    <property type="match status" value="1"/>
</dbReference>
<evidence type="ECO:0000256" key="2">
    <source>
        <dbReference type="SAM" id="Phobius"/>
    </source>
</evidence>
<dbReference type="SUPFAM" id="SSF56601">
    <property type="entry name" value="beta-lactamase/transpeptidase-like"/>
    <property type="match status" value="1"/>
</dbReference>
<proteinExistence type="predicted"/>
<dbReference type="PANTHER" id="PTHR46825:SF9">
    <property type="entry name" value="BETA-LACTAMASE-RELATED DOMAIN-CONTAINING PROTEIN"/>
    <property type="match status" value="1"/>
</dbReference>
<evidence type="ECO:0000313" key="4">
    <source>
        <dbReference type="EMBL" id="KEK23419.1"/>
    </source>
</evidence>
<dbReference type="PANTHER" id="PTHR46825">
    <property type="entry name" value="D-ALANYL-D-ALANINE-CARBOXYPEPTIDASE/ENDOPEPTIDASE AMPH"/>
    <property type="match status" value="1"/>
</dbReference>
<feature type="domain" description="SLH" evidence="3">
    <location>
        <begin position="549"/>
        <end position="608"/>
    </location>
</feature>
<name>A0A073K842_9BACI</name>
<dbReference type="InterPro" id="IPR001119">
    <property type="entry name" value="SLH_dom"/>
</dbReference>
<organism evidence="4 5">
    <name type="scientific">Bacillus gaemokensis</name>
    <dbReference type="NCBI Taxonomy" id="574375"/>
    <lineage>
        <taxon>Bacteria</taxon>
        <taxon>Bacillati</taxon>
        <taxon>Bacillota</taxon>
        <taxon>Bacilli</taxon>
        <taxon>Bacillales</taxon>
        <taxon>Bacillaceae</taxon>
        <taxon>Bacillus</taxon>
        <taxon>Bacillus cereus group</taxon>
    </lineage>
</organism>
<gene>
    <name evidence="4" type="ORF">BAGA_09015</name>
</gene>
<dbReference type="STRING" id="574375.AZF08_17545"/>
<keyword evidence="2" id="KW-0812">Transmembrane</keyword>
<evidence type="ECO:0000313" key="5">
    <source>
        <dbReference type="Proteomes" id="UP000027778"/>
    </source>
</evidence>
<dbReference type="InterPro" id="IPR012338">
    <property type="entry name" value="Beta-lactam/transpept-like"/>
</dbReference>
<accession>A0A073K842</accession>
<dbReference type="eggNOG" id="COG1680">
    <property type="taxonomic scope" value="Bacteria"/>
</dbReference>
<dbReference type="EMBL" id="JOTM01000016">
    <property type="protein sequence ID" value="KEK23419.1"/>
    <property type="molecule type" value="Genomic_DNA"/>
</dbReference>
<dbReference type="Pfam" id="PF00395">
    <property type="entry name" value="SLH"/>
    <property type="match status" value="2"/>
</dbReference>
<feature type="domain" description="SLH" evidence="3">
    <location>
        <begin position="485"/>
        <end position="548"/>
    </location>
</feature>
<comment type="caution">
    <text evidence="4">The sequence shown here is derived from an EMBL/GenBank/DDBJ whole genome shotgun (WGS) entry which is preliminary data.</text>
</comment>